<accession>A0A1I8FZZ5</accession>
<reference evidence="2" key="1">
    <citation type="submission" date="2016-11" db="UniProtKB">
        <authorList>
            <consortium name="WormBaseParasite"/>
        </authorList>
    </citation>
    <scope>IDENTIFICATION</scope>
</reference>
<dbReference type="Proteomes" id="UP000095280">
    <property type="component" value="Unplaced"/>
</dbReference>
<evidence type="ECO:0000313" key="1">
    <source>
        <dbReference type="Proteomes" id="UP000095280"/>
    </source>
</evidence>
<dbReference type="WBParaSite" id="maker-uti_cns_0000341-snap-gene-2.6-mRNA-1">
    <property type="protein sequence ID" value="maker-uti_cns_0000341-snap-gene-2.6-mRNA-1"/>
    <property type="gene ID" value="maker-uti_cns_0000341-snap-gene-2.6"/>
</dbReference>
<evidence type="ECO:0000313" key="2">
    <source>
        <dbReference type="WBParaSite" id="maker-uti_cns_0000341-snap-gene-2.6-mRNA-1"/>
    </source>
</evidence>
<proteinExistence type="predicted"/>
<keyword evidence="1" id="KW-1185">Reference proteome</keyword>
<name>A0A1I8FZZ5_9PLAT</name>
<protein>
    <submittedName>
        <fullName evidence="2">Uncharacterized protein</fullName>
    </submittedName>
</protein>
<sequence>MKKIAMQIQISRTPL</sequence>
<organism evidence="1 2">
    <name type="scientific">Macrostomum lignano</name>
    <dbReference type="NCBI Taxonomy" id="282301"/>
    <lineage>
        <taxon>Eukaryota</taxon>
        <taxon>Metazoa</taxon>
        <taxon>Spiralia</taxon>
        <taxon>Lophotrochozoa</taxon>
        <taxon>Platyhelminthes</taxon>
        <taxon>Rhabditophora</taxon>
        <taxon>Macrostomorpha</taxon>
        <taxon>Macrostomida</taxon>
        <taxon>Macrostomidae</taxon>
        <taxon>Macrostomum</taxon>
    </lineage>
</organism>